<dbReference type="AlphaFoldDB" id="A0A1H0NF34"/>
<accession>A0A1H0NF34</accession>
<keyword evidence="2" id="KW-1185">Reference proteome</keyword>
<dbReference type="OrthoDB" id="6168288at2"/>
<evidence type="ECO:0000313" key="2">
    <source>
        <dbReference type="Proteomes" id="UP000199075"/>
    </source>
</evidence>
<gene>
    <name evidence="1" type="ORF">SAMN04487957_11542</name>
</gene>
<proteinExistence type="predicted"/>
<reference evidence="2" key="1">
    <citation type="submission" date="2016-10" db="EMBL/GenBank/DDBJ databases">
        <authorList>
            <person name="Varghese N."/>
            <person name="Submissions S."/>
        </authorList>
    </citation>
    <scope>NUCLEOTIDE SEQUENCE [LARGE SCALE GENOMIC DNA]</scope>
    <source>
        <strain evidence="2">CGMCC 1.6444</strain>
    </source>
</reference>
<evidence type="ECO:0000313" key="1">
    <source>
        <dbReference type="EMBL" id="SDO91035.1"/>
    </source>
</evidence>
<dbReference type="EMBL" id="FNIV01000015">
    <property type="protein sequence ID" value="SDO91035.1"/>
    <property type="molecule type" value="Genomic_DNA"/>
</dbReference>
<name>A0A1H0NF34_9GAMM</name>
<protein>
    <submittedName>
        <fullName evidence="1">Uncharacterized protein</fullName>
    </submittedName>
</protein>
<dbReference type="RefSeq" id="WP_089681070.1">
    <property type="nucleotide sequence ID" value="NZ_FNIV01000015.1"/>
</dbReference>
<sequence length="82" mass="8992">MQAFLVDVYAIHPRGQEQHLGGGIFHAASAGEAEALATREFWQESLADQGFDIGFQTDQPETGRQVLSLESLKAFMPRPAFA</sequence>
<organism evidence="1 2">
    <name type="scientific">Halomonas shengliensis</name>
    <dbReference type="NCBI Taxonomy" id="419597"/>
    <lineage>
        <taxon>Bacteria</taxon>
        <taxon>Pseudomonadati</taxon>
        <taxon>Pseudomonadota</taxon>
        <taxon>Gammaproteobacteria</taxon>
        <taxon>Oceanospirillales</taxon>
        <taxon>Halomonadaceae</taxon>
        <taxon>Halomonas</taxon>
    </lineage>
</organism>
<dbReference type="Proteomes" id="UP000199075">
    <property type="component" value="Unassembled WGS sequence"/>
</dbReference>